<sequence>MLHLLKFFFPRRSGANSLQWKCASKNEPRVINLHLRSSEGGNQPDAPGFLTASKESRSETSRDYTACKEVANIKNTRTTRSRTIYIDFRIDQLWIQCSGPHPVVPTIPLNFDHDILPLIERLTFRAAINLLSWYLPRALNHWCSLPRLTHIVLAMHTPLHFPKMSNEDTLFEEMVLQMGKAAMKHVDGDYVLKDVFNEEESDANKKKLDVGFLWPEYRELDLVPMSAGL</sequence>
<evidence type="ECO:0000313" key="2">
    <source>
        <dbReference type="EMBL" id="KUJ08288.1"/>
    </source>
</evidence>
<keyword evidence="3" id="KW-1185">Reference proteome</keyword>
<accession>A0A132B7A2</accession>
<name>A0A132B7A2_MOLSC</name>
<feature type="region of interest" description="Disordered" evidence="1">
    <location>
        <begin position="36"/>
        <end position="57"/>
    </location>
</feature>
<dbReference type="KEGG" id="psco:LY89DRAFT_742125"/>
<gene>
    <name evidence="2" type="ORF">LY89DRAFT_742125</name>
</gene>
<dbReference type="RefSeq" id="XP_018062643.1">
    <property type="nucleotide sequence ID" value="XM_018220793.1"/>
</dbReference>
<dbReference type="InParanoid" id="A0A132B7A2"/>
<dbReference type="EMBL" id="KQ947436">
    <property type="protein sequence ID" value="KUJ08288.1"/>
    <property type="molecule type" value="Genomic_DNA"/>
</dbReference>
<dbReference type="GeneID" id="28830519"/>
<reference evidence="2 3" key="1">
    <citation type="submission" date="2015-10" db="EMBL/GenBank/DDBJ databases">
        <title>Full genome of DAOMC 229536 Phialocephala scopiformis, a fungal endophyte of spruce producing the potent anti-insectan compound rugulosin.</title>
        <authorList>
            <consortium name="DOE Joint Genome Institute"/>
            <person name="Walker A.K."/>
            <person name="Frasz S.L."/>
            <person name="Seifert K.A."/>
            <person name="Miller J.D."/>
            <person name="Mondo S.J."/>
            <person name="Labutti K."/>
            <person name="Lipzen A."/>
            <person name="Dockter R."/>
            <person name="Kennedy M."/>
            <person name="Grigoriev I.V."/>
            <person name="Spatafora J.W."/>
        </authorList>
    </citation>
    <scope>NUCLEOTIDE SEQUENCE [LARGE SCALE GENOMIC DNA]</scope>
    <source>
        <strain evidence="2 3">CBS 120377</strain>
    </source>
</reference>
<dbReference type="Proteomes" id="UP000070700">
    <property type="component" value="Unassembled WGS sequence"/>
</dbReference>
<evidence type="ECO:0000313" key="3">
    <source>
        <dbReference type="Proteomes" id="UP000070700"/>
    </source>
</evidence>
<proteinExistence type="predicted"/>
<evidence type="ECO:0000256" key="1">
    <source>
        <dbReference type="SAM" id="MobiDB-lite"/>
    </source>
</evidence>
<protein>
    <submittedName>
        <fullName evidence="2">Uncharacterized protein</fullName>
    </submittedName>
</protein>
<dbReference type="AlphaFoldDB" id="A0A132B7A2"/>
<organism evidence="2 3">
    <name type="scientific">Mollisia scopiformis</name>
    <name type="common">Conifer needle endophyte fungus</name>
    <name type="synonym">Phialocephala scopiformis</name>
    <dbReference type="NCBI Taxonomy" id="149040"/>
    <lineage>
        <taxon>Eukaryota</taxon>
        <taxon>Fungi</taxon>
        <taxon>Dikarya</taxon>
        <taxon>Ascomycota</taxon>
        <taxon>Pezizomycotina</taxon>
        <taxon>Leotiomycetes</taxon>
        <taxon>Helotiales</taxon>
        <taxon>Mollisiaceae</taxon>
        <taxon>Mollisia</taxon>
    </lineage>
</organism>